<dbReference type="OrthoDB" id="43352at2"/>
<name>A0A172T4Y5_FERPE</name>
<dbReference type="AlphaFoldDB" id="A0A172T4Y5"/>
<evidence type="ECO:0000313" key="2">
    <source>
        <dbReference type="Proteomes" id="UP000077096"/>
    </source>
</evidence>
<dbReference type="Proteomes" id="UP000077096">
    <property type="component" value="Chromosome"/>
</dbReference>
<evidence type="ECO:0000313" key="1">
    <source>
        <dbReference type="EMBL" id="ANE42027.1"/>
    </source>
</evidence>
<accession>A0A172T4Y5</accession>
<dbReference type="PATRIC" id="fig|93466.3.peg.1861"/>
<proteinExistence type="predicted"/>
<dbReference type="KEGG" id="fng:JM64_08880"/>
<organism evidence="1 2">
    <name type="scientific">Fervidobacterium pennivorans</name>
    <dbReference type="NCBI Taxonomy" id="93466"/>
    <lineage>
        <taxon>Bacteria</taxon>
        <taxon>Thermotogati</taxon>
        <taxon>Thermotogota</taxon>
        <taxon>Thermotogae</taxon>
        <taxon>Thermotogales</taxon>
        <taxon>Fervidobacteriaceae</taxon>
        <taxon>Fervidobacterium</taxon>
    </lineage>
</organism>
<gene>
    <name evidence="1" type="ORF">JM64_08880</name>
</gene>
<evidence type="ECO:0008006" key="3">
    <source>
        <dbReference type="Google" id="ProtNLM"/>
    </source>
</evidence>
<sequence length="259" mass="28634">MKKVIFIFLVIVTVFTYAQGVDASQLLNVSKPSSVVAQPYVLRATLVPGSSEGIYTLGVEGYLNIFGLNFSVGTTVEYPNFELNQPVYVGLGISMGGLFVALSSNVPSFEQISDLSAYETPTVAFGIASYKKTSFLFASWSRFELSYENRGVLKKQDGQFVLNDSLDWLDASVNFKVESCDVDYFLFRFTVPSVKGVFEGSFTYTWELALPVSMIYVYVGQPDNSNWVLGLGVANSFFNALGKYNMQTGQVTWMVSAQM</sequence>
<reference evidence="1 2" key="1">
    <citation type="submission" date="2014-08" db="EMBL/GenBank/DDBJ databases">
        <title>Fervidobacterium pennivorans DYC genome.</title>
        <authorList>
            <person name="Wushke S."/>
        </authorList>
    </citation>
    <scope>NUCLEOTIDE SEQUENCE [LARGE SCALE GENOMIC DNA]</scope>
    <source>
        <strain evidence="1 2">DYC</strain>
    </source>
</reference>
<protein>
    <recommendedName>
        <fullName evidence="3">DUF5723 domain-containing protein</fullName>
    </recommendedName>
</protein>
<dbReference type="EMBL" id="CP011393">
    <property type="protein sequence ID" value="ANE42027.1"/>
    <property type="molecule type" value="Genomic_DNA"/>
</dbReference>